<name>A0A4R1N6K9_9GAMM</name>
<accession>A0A4R1N6K9</accession>
<protein>
    <submittedName>
        <fullName evidence="1">Integrating conjugative element protein (TIGR03757 family)</fullName>
    </submittedName>
</protein>
<gene>
    <name evidence="1" type="ORF">EZJ58_0173</name>
</gene>
<dbReference type="RefSeq" id="WP_132921149.1">
    <property type="nucleotide sequence ID" value="NZ_SJOI01000001.1"/>
</dbReference>
<comment type="caution">
    <text evidence="1">The sequence shown here is derived from an EMBL/GenBank/DDBJ whole genome shotgun (WGS) entry which is preliminary data.</text>
</comment>
<evidence type="ECO:0000313" key="1">
    <source>
        <dbReference type="EMBL" id="TCL02177.1"/>
    </source>
</evidence>
<evidence type="ECO:0000313" key="2">
    <source>
        <dbReference type="Proteomes" id="UP000294555"/>
    </source>
</evidence>
<proteinExistence type="predicted"/>
<dbReference type="NCBIfam" id="TIGR03757">
    <property type="entry name" value="conj_TIGR03757"/>
    <property type="match status" value="1"/>
</dbReference>
<reference evidence="1 2" key="1">
    <citation type="submission" date="2019-02" db="EMBL/GenBank/DDBJ databases">
        <title>Investigation of anaerobic lignin degradation for improved lignocellulosic biofuels.</title>
        <authorList>
            <person name="Deangelis K."/>
        </authorList>
    </citation>
    <scope>NUCLEOTIDE SEQUENCE [LARGE SCALE GENOMIC DNA]</scope>
    <source>
        <strain evidence="1 2">159R</strain>
    </source>
</reference>
<dbReference type="AlphaFoldDB" id="A0A4R1N6K9"/>
<dbReference type="EMBL" id="SJOI01000001">
    <property type="protein sequence ID" value="TCL02177.1"/>
    <property type="molecule type" value="Genomic_DNA"/>
</dbReference>
<dbReference type="Proteomes" id="UP000294555">
    <property type="component" value="Unassembled WGS sequence"/>
</dbReference>
<dbReference type="OrthoDB" id="8448784at2"/>
<sequence>MRPNFVSLSFLQLSLFTAAAEVLLMTGAAHAMQVLVVTDSRHPVTGKADRIIELDAPALLENNLSSQLPASPNDAEKLLKKRLNDGGNDLQLQFSAAWQGVTNAWSVGIKKIPAVVVDSRYVIYGESDIDHAVARIQAYRNRQL</sequence>
<organism evidence="1 2">
    <name type="scientific">Sodalis ligni</name>
    <dbReference type="NCBI Taxonomy" id="2697027"/>
    <lineage>
        <taxon>Bacteria</taxon>
        <taxon>Pseudomonadati</taxon>
        <taxon>Pseudomonadota</taxon>
        <taxon>Gammaproteobacteria</taxon>
        <taxon>Enterobacterales</taxon>
        <taxon>Bruguierivoracaceae</taxon>
        <taxon>Sodalis</taxon>
    </lineage>
</organism>
<dbReference type="Pfam" id="PF07511">
    <property type="entry name" value="DUF1525"/>
    <property type="match status" value="1"/>
</dbReference>
<dbReference type="InterPro" id="IPR011090">
    <property type="entry name" value="Integr_conj_element_PFL4709"/>
</dbReference>
<keyword evidence="2" id="KW-1185">Reference proteome</keyword>